<dbReference type="EMBL" id="JAPFGC010000002">
    <property type="protein sequence ID" value="MDA0176754.1"/>
    <property type="molecule type" value="Genomic_DNA"/>
</dbReference>
<evidence type="ECO:0000313" key="1">
    <source>
        <dbReference type="EMBL" id="MDA0176754.1"/>
    </source>
</evidence>
<reference evidence="1" key="1">
    <citation type="submission" date="2022-11" db="EMBL/GenBank/DDBJ databases">
        <title>Refractory cell wall polysaccharides provide important carbon source for microbial heterotrophs in the hadal ocean.</title>
        <authorList>
            <person name="Zhu X."/>
        </authorList>
    </citation>
    <scope>NUCLEOTIDE SEQUENCE</scope>
    <source>
        <strain evidence="1">MTRN7</strain>
    </source>
</reference>
<protein>
    <recommendedName>
        <fullName evidence="3">STAS/SEC14 domain-containing protein</fullName>
    </recommendedName>
</protein>
<organism evidence="1 2">
    <name type="scientific">Mesoflavibacter profundi</name>
    <dbReference type="NCBI Taxonomy" id="2708110"/>
    <lineage>
        <taxon>Bacteria</taxon>
        <taxon>Pseudomonadati</taxon>
        <taxon>Bacteroidota</taxon>
        <taxon>Flavobacteriia</taxon>
        <taxon>Flavobacteriales</taxon>
        <taxon>Flavobacteriaceae</taxon>
        <taxon>Mesoflavibacter</taxon>
    </lineage>
</organism>
<proteinExistence type="predicted"/>
<comment type="caution">
    <text evidence="1">The sequence shown here is derived from an EMBL/GenBank/DDBJ whole genome shotgun (WGS) entry which is preliminary data.</text>
</comment>
<gene>
    <name evidence="1" type="ORF">OOZ35_04520</name>
</gene>
<accession>A0ABT4RY69</accession>
<evidence type="ECO:0000313" key="2">
    <source>
        <dbReference type="Proteomes" id="UP001149142"/>
    </source>
</evidence>
<evidence type="ECO:0008006" key="3">
    <source>
        <dbReference type="Google" id="ProtNLM"/>
    </source>
</evidence>
<dbReference type="Proteomes" id="UP001149142">
    <property type="component" value="Unassembled WGS sequence"/>
</dbReference>
<keyword evidence="2" id="KW-1185">Reference proteome</keyword>
<sequence>MENPNQNQVREIFTTEIGKFYFLDRIVIGEIDHGATLTYQKSLEVIEKAKKMYGEKTNLAYISNRINPYSVRPTDWLKIYSLKKSNVVSFSIVTSSQSSWANLLLERYFCDTNVNVFNTLSKAISFSKTILDSLEQHKTKAS</sequence>
<dbReference type="RefSeq" id="WP_106688853.1">
    <property type="nucleotide sequence ID" value="NZ_CP061703.1"/>
</dbReference>
<name>A0ABT4RY69_9FLAO</name>